<evidence type="ECO:0000313" key="2">
    <source>
        <dbReference type="EMBL" id="PSC74960.1"/>
    </source>
</evidence>
<dbReference type="InterPro" id="IPR008978">
    <property type="entry name" value="HSP20-like_chaperone"/>
</dbReference>
<dbReference type="SUPFAM" id="SSF51905">
    <property type="entry name" value="FAD/NAD(P)-binding domain"/>
    <property type="match status" value="2"/>
</dbReference>
<dbReference type="InterPro" id="IPR036188">
    <property type="entry name" value="FAD/NAD-bd_sf"/>
</dbReference>
<gene>
    <name evidence="2" type="ORF">C2E20_1817</name>
</gene>
<feature type="region of interest" description="Disordered" evidence="1">
    <location>
        <begin position="342"/>
        <end position="366"/>
    </location>
</feature>
<dbReference type="OrthoDB" id="513392at2759"/>
<feature type="compositionally biased region" description="Low complexity" evidence="1">
    <location>
        <begin position="342"/>
        <end position="352"/>
    </location>
</feature>
<dbReference type="AlphaFoldDB" id="A0A2P6VLL2"/>
<evidence type="ECO:0000256" key="1">
    <source>
        <dbReference type="SAM" id="MobiDB-lite"/>
    </source>
</evidence>
<accession>A0A2P6VLL2</accession>
<dbReference type="Gene3D" id="2.60.40.790">
    <property type="match status" value="1"/>
</dbReference>
<dbReference type="EMBL" id="LHPF02000003">
    <property type="protein sequence ID" value="PSC74960.1"/>
    <property type="molecule type" value="Genomic_DNA"/>
</dbReference>
<dbReference type="PANTHER" id="PTHR38663">
    <property type="match status" value="1"/>
</dbReference>
<organism evidence="2 3">
    <name type="scientific">Micractinium conductrix</name>
    <dbReference type="NCBI Taxonomy" id="554055"/>
    <lineage>
        <taxon>Eukaryota</taxon>
        <taxon>Viridiplantae</taxon>
        <taxon>Chlorophyta</taxon>
        <taxon>core chlorophytes</taxon>
        <taxon>Trebouxiophyceae</taxon>
        <taxon>Chlorellales</taxon>
        <taxon>Chlorellaceae</taxon>
        <taxon>Chlorella clade</taxon>
        <taxon>Micractinium</taxon>
    </lineage>
</organism>
<dbReference type="Proteomes" id="UP000239649">
    <property type="component" value="Unassembled WGS sequence"/>
</dbReference>
<name>A0A2P6VLL2_9CHLO</name>
<protein>
    <submittedName>
        <fullName evidence="2">FAD-dependent oxidoreductase</fullName>
    </submittedName>
</protein>
<dbReference type="Gene3D" id="3.50.50.60">
    <property type="entry name" value="FAD/NAD(P)-binding domain"/>
    <property type="match status" value="1"/>
</dbReference>
<dbReference type="PANTHER" id="PTHR38663:SF1">
    <property type="entry name" value="L-ORNITHINE N(5)-MONOOXYGENASE"/>
    <property type="match status" value="1"/>
</dbReference>
<proteinExistence type="predicted"/>
<sequence>MAPPPAVEEERCDLIVVGAGLAAAHFVSRLPDKLLKGTRVVDAGGTWLGGWSQRCAALGAPHVRTPVMQHPHAEPLALQAFADKRGRQQELTPVTKGFAPVPSLPLFLDFCAAKVVGALPQALRQPQRDAVLHLEPAEDGKGCRVHLAGGRVLAARAVIYTPANRQPVLPAWARHLLIEGDEAAAAAAGGAGVAAAGGPATEQAAERAQQAQRLPPGWATADQVDLRGAELADLSGRSVVVVGGGMSAGLLAAGAAERGADVVLVCHRPLVPLPFETEVGWWGAKRLNEFRQLDSGAARLRACHRARMQGSVHLPVWRRLTQQATTGKLTVLEGWEVAAAEQQEPAAPAEGSSGDGSSGSGSWQLALKQRKQAEAPTLFQQAVAATLAAAAGSVGAPAEAQPAGEAPQQTQQERRVHAQYVWLACGRAYDAASDPVLAQLLRDRPTPLVGGYPTLDDEYLCWPGAAVYLIGRGALLGVGPCAGDMPGMRLAADRIIKSLQRLDYADAPVWQQAQQRLLQRLRQQLGGAGCDAATAAASAVGDGAAVDGTGTASVTLQLAEAVAAAAAAGPVLALEAEGTLVEEPTRARAIVSKPPNVIDVSDLDPALPRKEVLSYKFIDDDFDISVICQLDEAVPLGQVRTLFGPDFLEMWAVGGGAAYHLHLPSLYGRLQPKKCGFKVNQKAKKVYLLLKKESDAEWRFLKG</sequence>
<comment type="caution">
    <text evidence="2">The sequence shown here is derived from an EMBL/GenBank/DDBJ whole genome shotgun (WGS) entry which is preliminary data.</text>
</comment>
<keyword evidence="3" id="KW-1185">Reference proteome</keyword>
<reference evidence="2 3" key="1">
    <citation type="journal article" date="2018" name="Plant J.">
        <title>Genome sequences of Chlorella sorokiniana UTEX 1602 and Micractinium conductrix SAG 241.80: implications to maltose excretion by a green alga.</title>
        <authorList>
            <person name="Arriola M.B."/>
            <person name="Velmurugan N."/>
            <person name="Zhang Y."/>
            <person name="Plunkett M.H."/>
            <person name="Hondzo H."/>
            <person name="Barney B.M."/>
        </authorList>
    </citation>
    <scope>NUCLEOTIDE SEQUENCE [LARGE SCALE GENOMIC DNA]</scope>
    <source>
        <strain evidence="2 3">SAG 241.80</strain>
    </source>
</reference>
<evidence type="ECO:0000313" key="3">
    <source>
        <dbReference type="Proteomes" id="UP000239649"/>
    </source>
</evidence>